<dbReference type="Proteomes" id="UP000000457">
    <property type="component" value="Segment"/>
</dbReference>
<dbReference type="Gene3D" id="3.90.75.20">
    <property type="match status" value="1"/>
</dbReference>
<feature type="region of interest" description="Disordered" evidence="1">
    <location>
        <begin position="97"/>
        <end position="117"/>
    </location>
</feature>
<dbReference type="OrthoDB" id="21336at10239"/>
<organism evidence="3 4">
    <name type="scientific">Cronobacter phage vB_CsaM_GAP32</name>
    <dbReference type="NCBI Taxonomy" id="1141136"/>
    <lineage>
        <taxon>Viruses</taxon>
        <taxon>Duplodnaviria</taxon>
        <taxon>Heunggongvirae</taxon>
        <taxon>Uroviricota</taxon>
        <taxon>Caudoviricetes</taxon>
        <taxon>Mimasvirus</taxon>
        <taxon>Mimasvirus GAP32</taxon>
    </lineage>
</organism>
<accession>K4F9R1</accession>
<keyword evidence="3" id="KW-0378">Hydrolase</keyword>
<dbReference type="GO" id="GO:0003677">
    <property type="term" value="F:DNA binding"/>
    <property type="evidence" value="ECO:0007669"/>
    <property type="project" value="InterPro"/>
</dbReference>
<dbReference type="EMBL" id="JN882285">
    <property type="protein sequence ID" value="AFC21950.1"/>
    <property type="molecule type" value="Genomic_DNA"/>
</dbReference>
<name>K4F9R1_9CAUD</name>
<dbReference type="Pfam" id="PF13392">
    <property type="entry name" value="HNH_3"/>
    <property type="match status" value="1"/>
</dbReference>
<dbReference type="GeneID" id="13994241"/>
<protein>
    <submittedName>
        <fullName evidence="3">HNH endonuclease</fullName>
    </submittedName>
</protein>
<sequence length="169" mass="19776">MLPSQEELKRIFDYDESTGALTWKYREDAEPEWNTRYAGKPALTTVHAKGYLYGTLLNKSVRAHRVIWKLLYGVEPNKIDHINGVRDDNRKENLRSVTTQENQKNLKKRSDNKSGYSGVQYRKDIGKYRAYITVDKKQVSLGVFETIEEAIKIRKEAEIKYNFHPNHGR</sequence>
<gene>
    <name evidence="3" type="ORF">GAP32_491</name>
</gene>
<dbReference type="KEGG" id="vg:13994241"/>
<dbReference type="GO" id="GO:0003700">
    <property type="term" value="F:DNA-binding transcription factor activity"/>
    <property type="evidence" value="ECO:0007669"/>
    <property type="project" value="InterPro"/>
</dbReference>
<dbReference type="Gene3D" id="3.30.730.10">
    <property type="entry name" value="AP2/ERF domain"/>
    <property type="match status" value="1"/>
</dbReference>
<dbReference type="RefSeq" id="YP_006987605.1">
    <property type="nucleotide sequence ID" value="NC_019401.1"/>
</dbReference>
<keyword evidence="4" id="KW-1185">Reference proteome</keyword>
<feature type="domain" description="HNH nuclease" evidence="2">
    <location>
        <begin position="62"/>
        <end position="103"/>
    </location>
</feature>
<dbReference type="SUPFAM" id="SSF54060">
    <property type="entry name" value="His-Me finger endonucleases"/>
    <property type="match status" value="1"/>
</dbReference>
<dbReference type="GO" id="GO:0004519">
    <property type="term" value="F:endonuclease activity"/>
    <property type="evidence" value="ECO:0007669"/>
    <property type="project" value="UniProtKB-KW"/>
</dbReference>
<evidence type="ECO:0000313" key="3">
    <source>
        <dbReference type="EMBL" id="AFC21950.1"/>
    </source>
</evidence>
<keyword evidence="3" id="KW-0540">Nuclease</keyword>
<reference evidence="3 4" key="1">
    <citation type="journal article" date="2014" name="Virology">
        <title>Supersize me: Cronobacter sakazakii phage GAP32.</title>
        <authorList>
            <person name="Abbasifar R."/>
            <person name="Griffiths M.W."/>
            <person name="Sabour P.M."/>
            <person name="Ackermann H.-W."/>
            <person name="Vandersteegen K."/>
            <person name="Lavigne R."/>
            <person name="Noben J.-P."/>
            <person name="Villa A.A."/>
            <person name="Abbasifar A."/>
            <person name="Nash J.H.E."/>
            <person name="Kropinski A.M."/>
        </authorList>
    </citation>
    <scope>NUCLEOTIDE SEQUENCE [LARGE SCALE GENOMIC DNA]</scope>
    <source>
        <strain evidence="3">GAP-32</strain>
    </source>
</reference>
<evidence type="ECO:0000259" key="2">
    <source>
        <dbReference type="Pfam" id="PF13392"/>
    </source>
</evidence>
<dbReference type="InterPro" id="IPR036955">
    <property type="entry name" value="AP2/ERF_dom_sf"/>
</dbReference>
<dbReference type="InterPro" id="IPR044925">
    <property type="entry name" value="His-Me_finger_sf"/>
</dbReference>
<dbReference type="InterPro" id="IPR016177">
    <property type="entry name" value="DNA-bd_dom_sf"/>
</dbReference>
<keyword evidence="3" id="KW-0255">Endonuclease</keyword>
<proteinExistence type="predicted"/>
<evidence type="ECO:0000256" key="1">
    <source>
        <dbReference type="SAM" id="MobiDB-lite"/>
    </source>
</evidence>
<dbReference type="InterPro" id="IPR003615">
    <property type="entry name" value="HNH_nuc"/>
</dbReference>
<dbReference type="SUPFAM" id="SSF54171">
    <property type="entry name" value="DNA-binding domain"/>
    <property type="match status" value="1"/>
</dbReference>
<evidence type="ECO:0000313" key="4">
    <source>
        <dbReference type="Proteomes" id="UP000000457"/>
    </source>
</evidence>